<evidence type="ECO:0000256" key="4">
    <source>
        <dbReference type="ARBA" id="ARBA00022989"/>
    </source>
</evidence>
<dbReference type="InterPro" id="IPR041491">
    <property type="entry name" value="TRPM_SLOG"/>
</dbReference>
<feature type="transmembrane region" description="Helical" evidence="10">
    <location>
        <begin position="1226"/>
        <end position="1247"/>
    </location>
</feature>
<evidence type="ECO:0000313" key="13">
    <source>
        <dbReference type="EMBL" id="GMR39815.1"/>
    </source>
</evidence>
<dbReference type="EMBL" id="BTRK01000003">
    <property type="protein sequence ID" value="GMR39815.1"/>
    <property type="molecule type" value="Genomic_DNA"/>
</dbReference>
<keyword evidence="3 10" id="KW-0812">Transmembrane</keyword>
<keyword evidence="2" id="KW-0813">Transport</keyword>
<evidence type="ECO:0000256" key="9">
    <source>
        <dbReference type="SAM" id="MobiDB-lite"/>
    </source>
</evidence>
<comment type="caution">
    <text evidence="13">The sequence shown here is derived from an EMBL/GenBank/DDBJ whole genome shotgun (WGS) entry which is preliminary data.</text>
</comment>
<protein>
    <recommendedName>
        <fullName evidence="15">TRPM SLOG domain-containing protein</fullName>
    </recommendedName>
</protein>
<reference evidence="14" key="1">
    <citation type="submission" date="2022-10" db="EMBL/GenBank/DDBJ databases">
        <title>Genome assembly of Pristionchus species.</title>
        <authorList>
            <person name="Yoshida K."/>
            <person name="Sommer R.J."/>
        </authorList>
    </citation>
    <scope>NUCLEOTIDE SEQUENCE [LARGE SCALE GENOMIC DNA]</scope>
    <source>
        <strain evidence="14">RS5460</strain>
    </source>
</reference>
<feature type="compositionally biased region" description="Basic and acidic residues" evidence="9">
    <location>
        <begin position="1"/>
        <end position="10"/>
    </location>
</feature>
<keyword evidence="5" id="KW-0406">Ion transport</keyword>
<evidence type="ECO:0000256" key="10">
    <source>
        <dbReference type="SAM" id="Phobius"/>
    </source>
</evidence>
<gene>
    <name evidence="13" type="ORF">PMAYCL1PPCAC_10010</name>
</gene>
<keyword evidence="6 10" id="KW-0472">Membrane</keyword>
<dbReference type="Pfam" id="PF25508">
    <property type="entry name" value="TRPM2"/>
    <property type="match status" value="1"/>
</dbReference>
<dbReference type="PANTHER" id="PTHR13800">
    <property type="entry name" value="TRANSIENT RECEPTOR POTENTIAL CATION CHANNEL, SUBFAMILY M, MEMBER 6"/>
    <property type="match status" value="1"/>
</dbReference>
<feature type="region of interest" description="Disordered" evidence="9">
    <location>
        <begin position="1"/>
        <end position="46"/>
    </location>
</feature>
<feature type="transmembrane region" description="Helical" evidence="10">
    <location>
        <begin position="1088"/>
        <end position="1109"/>
    </location>
</feature>
<dbReference type="InterPro" id="IPR050927">
    <property type="entry name" value="TRPM"/>
</dbReference>
<feature type="region of interest" description="Disordered" evidence="9">
    <location>
        <begin position="1451"/>
        <end position="1509"/>
    </location>
</feature>
<evidence type="ECO:0000256" key="5">
    <source>
        <dbReference type="ARBA" id="ARBA00023065"/>
    </source>
</evidence>
<evidence type="ECO:0000256" key="7">
    <source>
        <dbReference type="ARBA" id="ARBA00023303"/>
    </source>
</evidence>
<evidence type="ECO:0000256" key="2">
    <source>
        <dbReference type="ARBA" id="ARBA00022448"/>
    </source>
</evidence>
<feature type="compositionally biased region" description="Acidic residues" evidence="9">
    <location>
        <begin position="817"/>
        <end position="837"/>
    </location>
</feature>
<dbReference type="GO" id="GO:0005886">
    <property type="term" value="C:plasma membrane"/>
    <property type="evidence" value="ECO:0007669"/>
    <property type="project" value="TreeGrafter"/>
</dbReference>
<feature type="non-terminal residue" evidence="13">
    <location>
        <position position="1509"/>
    </location>
</feature>
<evidence type="ECO:0000256" key="1">
    <source>
        <dbReference type="ARBA" id="ARBA00004141"/>
    </source>
</evidence>
<feature type="compositionally biased region" description="Acidic residues" evidence="9">
    <location>
        <begin position="11"/>
        <end position="23"/>
    </location>
</feature>
<comment type="subcellular location">
    <subcellularLocation>
        <location evidence="1">Membrane</location>
        <topology evidence="1">Multi-pass membrane protein</topology>
    </subcellularLocation>
</comment>
<dbReference type="Pfam" id="PF18139">
    <property type="entry name" value="LSDAT_euk"/>
    <property type="match status" value="1"/>
</dbReference>
<feature type="compositionally biased region" description="Polar residues" evidence="9">
    <location>
        <begin position="1497"/>
        <end position="1509"/>
    </location>
</feature>
<keyword evidence="14" id="KW-1185">Reference proteome</keyword>
<sequence length="1509" mass="172049">MEPPEVRIEIDPFDDGEREEMEEPDMRRRVKSKRRISVDQPSMATAPAHVHTNEWKDMIGMADLLGEHSTIPYDSKAFDRLRARSCSRAQWIEQMLRKRECSQFIPSLKHLNKCGCGRTVEQHSREATQLLGRIEEDSDPTVPRTRWSIKKHTAAVPTDAFGTIQFENVGVYSQANYARLSFDTDPSAVVRLLQGAWKTKPPKLVITIHGGLTNFELQPKLARALRRGVMNAAKSCDTWIITTGMHQGAVQHVCDALTDLRSGRKTKSKVAAIGIAPWGLIKKRARLVGHNNHVRYAMNVFGNGRFLELDNAHSHFLLADNGTVGRYGAEIILRRRLESFLATGSAPVVAVVVEGGCFAVKVVHDYLTSNPSIPVVVCDGSGRASDLLAFAHKYVEEEGCVPNSMRPQLLSLIKGIFDMDTIQAGRVLRQIVESAEKKDMLNVFRLGEGMNDVDHALFSALIKGKNMDQLKLALQWNRVDIARSHIFGGNLIWSQQEMQEALMYVLLHNRVDFVHLILDMGVTMQNFLTFERLEELYNADVGPSHTLHTLTKRDEFTLPMIGALMEKLVGRSFRSNYTSEEFLQRYNVWQSRAYFKVLICYYIHIEIANMRQILSFTGVINRKKNTIDDEEEEEDTTTEMMFAFERPFHELLIWAVLTKRQDLAVVMWQHGEEPLAKALIANRLYLALAKQAADEYLELTLCDELRRNAGIFQALACEFIEACYQVDDEMTASLLTYDLTNWGSLTALSIASLNHDRLFMKHPSCQNILNVIWHGGMVIKHSADIMIIASIFCPPLILTLDFKSLEEVQKAPQTTAEFEDGVDSDSEATDSSDDSYSDNDSSSSEEDKPGRKNSRSASINNLSYFLFPARRSFRKEGEKKEQATIQQLAAHTLPGMFSNGVIPQSPTSPDSIRVRAGTVQQKVRSRKESTSGVLRKKSRAASIMSRRGTVETCSDLFDLEEDPEPEPRKRTPLSWSRKITEFYQAPITTFYLWEIAFAFFQIALAFIIITRTDPDTVSWVEYYLLSYVLVFGCDLIRKFLYYDVQPLPKKMYKFFVSFRNACATLAVITYIIGFGFRCFPGWTQTGRVIIIMNSVLWSLQFVEFISVYRLIGPFIETTSEMIPSCIPELVLVFVILLSFGTVRQAITYPYEEWNIILVRNIFLKPYYMLYGEVYAEEIDTCNDGMWDYHLDEGITMYDINETVIEDNPADWNCVPGHWVAPLYMTVFMLIAFVILVNSMIASCTWVYEHRVPHNKETYLLDRFRIVMDFASRPFLPPPLSIIVHFYHICKNFVRMCCGKSKGGRYSDNTLKSFLTPDQLHALRRFENQVLEDLERKKDFAKKHSDQEHAKQSSMRAETIVNQLNTMSTVKDNTMELIRALDQRVTKMESEEQERLEMISSIAAQLDRLTSSRASSMAPPSYDDQPSNLPRVFLTSDDSIDGGEELDFGHAAAIPSREPPRHSSHRQRNSEYTTIADAIERPTRPAYSFSRRRRVSSGEPNPNLFSVSEV</sequence>
<keyword evidence="8" id="KW-0175">Coiled coil</keyword>
<feature type="transmembrane region" description="Helical" evidence="10">
    <location>
        <begin position="1054"/>
        <end position="1076"/>
    </location>
</feature>
<accession>A0AAN5CCM0</accession>
<dbReference type="PANTHER" id="PTHR13800:SF10">
    <property type="entry name" value="GTL-1"/>
    <property type="match status" value="1"/>
</dbReference>
<proteinExistence type="predicted"/>
<dbReference type="GO" id="GO:0005261">
    <property type="term" value="F:monoatomic cation channel activity"/>
    <property type="evidence" value="ECO:0007669"/>
    <property type="project" value="TreeGrafter"/>
</dbReference>
<evidence type="ECO:0000259" key="11">
    <source>
        <dbReference type="Pfam" id="PF18139"/>
    </source>
</evidence>
<keyword evidence="4 10" id="KW-1133">Transmembrane helix</keyword>
<evidence type="ECO:0000256" key="3">
    <source>
        <dbReference type="ARBA" id="ARBA00022692"/>
    </source>
</evidence>
<feature type="domain" description="TRPM SLOG" evidence="11">
    <location>
        <begin position="175"/>
        <end position="433"/>
    </location>
</feature>
<keyword evidence="7" id="KW-0407">Ion channel</keyword>
<feature type="domain" description="TRPM-like" evidence="12">
    <location>
        <begin position="485"/>
        <end position="762"/>
    </location>
</feature>
<evidence type="ECO:0008006" key="15">
    <source>
        <dbReference type="Google" id="ProtNLM"/>
    </source>
</evidence>
<feature type="region of interest" description="Disordered" evidence="9">
    <location>
        <begin position="813"/>
        <end position="856"/>
    </location>
</feature>
<evidence type="ECO:0000256" key="6">
    <source>
        <dbReference type="ARBA" id="ARBA00023136"/>
    </source>
</evidence>
<dbReference type="InterPro" id="IPR057366">
    <property type="entry name" value="TRPM-like"/>
</dbReference>
<evidence type="ECO:0000256" key="8">
    <source>
        <dbReference type="SAM" id="Coils"/>
    </source>
</evidence>
<feature type="coiled-coil region" evidence="8">
    <location>
        <begin position="1330"/>
        <end position="1390"/>
    </location>
</feature>
<name>A0AAN5CCM0_9BILA</name>
<feature type="transmembrane region" description="Helical" evidence="10">
    <location>
        <begin position="990"/>
        <end position="1010"/>
    </location>
</feature>
<feature type="transmembrane region" description="Helical" evidence="10">
    <location>
        <begin position="1022"/>
        <end position="1042"/>
    </location>
</feature>
<dbReference type="GO" id="GO:0030001">
    <property type="term" value="P:metal ion transport"/>
    <property type="evidence" value="ECO:0007669"/>
    <property type="project" value="TreeGrafter"/>
</dbReference>
<evidence type="ECO:0000259" key="12">
    <source>
        <dbReference type="Pfam" id="PF25508"/>
    </source>
</evidence>
<organism evidence="13 14">
    <name type="scientific">Pristionchus mayeri</name>
    <dbReference type="NCBI Taxonomy" id="1317129"/>
    <lineage>
        <taxon>Eukaryota</taxon>
        <taxon>Metazoa</taxon>
        <taxon>Ecdysozoa</taxon>
        <taxon>Nematoda</taxon>
        <taxon>Chromadorea</taxon>
        <taxon>Rhabditida</taxon>
        <taxon>Rhabditina</taxon>
        <taxon>Diplogasteromorpha</taxon>
        <taxon>Diplogasteroidea</taxon>
        <taxon>Neodiplogasteridae</taxon>
        <taxon>Pristionchus</taxon>
    </lineage>
</organism>
<dbReference type="Proteomes" id="UP001328107">
    <property type="component" value="Unassembled WGS sequence"/>
</dbReference>
<evidence type="ECO:0000313" key="14">
    <source>
        <dbReference type="Proteomes" id="UP001328107"/>
    </source>
</evidence>
<feature type="transmembrane region" description="Helical" evidence="10">
    <location>
        <begin position="1121"/>
        <end position="1142"/>
    </location>
</feature>